<accession>A0A0C3AQ52</accession>
<protein>
    <submittedName>
        <fullName evidence="2">Uncharacterized protein</fullName>
    </submittedName>
</protein>
<reference evidence="2 3" key="1">
    <citation type="submission" date="2014-04" db="EMBL/GenBank/DDBJ databases">
        <authorList>
            <consortium name="DOE Joint Genome Institute"/>
            <person name="Kuo A."/>
            <person name="Zuccaro A."/>
            <person name="Kohler A."/>
            <person name="Nagy L.G."/>
            <person name="Floudas D."/>
            <person name="Copeland A."/>
            <person name="Barry K.W."/>
            <person name="Cichocki N."/>
            <person name="Veneault-Fourrey C."/>
            <person name="LaButti K."/>
            <person name="Lindquist E.A."/>
            <person name="Lipzen A."/>
            <person name="Lundell T."/>
            <person name="Morin E."/>
            <person name="Murat C."/>
            <person name="Sun H."/>
            <person name="Tunlid A."/>
            <person name="Henrissat B."/>
            <person name="Grigoriev I.V."/>
            <person name="Hibbett D.S."/>
            <person name="Martin F."/>
            <person name="Nordberg H.P."/>
            <person name="Cantor M.N."/>
            <person name="Hua S.X."/>
        </authorList>
    </citation>
    <scope>NUCLEOTIDE SEQUENCE [LARGE SCALE GENOMIC DNA]</scope>
    <source>
        <strain evidence="2 3">MAFF 305830</strain>
    </source>
</reference>
<feature type="transmembrane region" description="Helical" evidence="1">
    <location>
        <begin position="22"/>
        <end position="42"/>
    </location>
</feature>
<feature type="transmembrane region" description="Helical" evidence="1">
    <location>
        <begin position="99"/>
        <end position="123"/>
    </location>
</feature>
<reference evidence="3" key="2">
    <citation type="submission" date="2015-01" db="EMBL/GenBank/DDBJ databases">
        <title>Evolutionary Origins and Diversification of the Mycorrhizal Mutualists.</title>
        <authorList>
            <consortium name="DOE Joint Genome Institute"/>
            <consortium name="Mycorrhizal Genomics Consortium"/>
            <person name="Kohler A."/>
            <person name="Kuo A."/>
            <person name="Nagy L.G."/>
            <person name="Floudas D."/>
            <person name="Copeland A."/>
            <person name="Barry K.W."/>
            <person name="Cichocki N."/>
            <person name="Veneault-Fourrey C."/>
            <person name="LaButti K."/>
            <person name="Lindquist E.A."/>
            <person name="Lipzen A."/>
            <person name="Lundell T."/>
            <person name="Morin E."/>
            <person name="Murat C."/>
            <person name="Riley R."/>
            <person name="Ohm R."/>
            <person name="Sun H."/>
            <person name="Tunlid A."/>
            <person name="Henrissat B."/>
            <person name="Grigoriev I.V."/>
            <person name="Hibbett D.S."/>
            <person name="Martin F."/>
        </authorList>
    </citation>
    <scope>NUCLEOTIDE SEQUENCE [LARGE SCALE GENOMIC DNA]</scope>
    <source>
        <strain evidence="3">MAFF 305830</strain>
    </source>
</reference>
<evidence type="ECO:0000256" key="1">
    <source>
        <dbReference type="SAM" id="Phobius"/>
    </source>
</evidence>
<keyword evidence="3" id="KW-1185">Reference proteome</keyword>
<proteinExistence type="predicted"/>
<sequence length="156" mass="16869">MSLAQLAAASESQSSAWEALRFFIYVAIGSNIITVACSLWTISGVAEVPSNAQWVAMNSVKSWPYKHAARLPLPATVSIREEYELLTNFGMETHYRWQILGAGVWYLVGLFSTFLALDIWLWVSQSTGVAAAVTVVLIPGCAAVVAPLFSIGLSSL</sequence>
<dbReference type="AlphaFoldDB" id="A0A0C3AQ52"/>
<keyword evidence="1" id="KW-0812">Transmembrane</keyword>
<keyword evidence="1" id="KW-0472">Membrane</keyword>
<feature type="transmembrane region" description="Helical" evidence="1">
    <location>
        <begin position="129"/>
        <end position="153"/>
    </location>
</feature>
<name>A0A0C3AQ52_SERVB</name>
<dbReference type="Proteomes" id="UP000054097">
    <property type="component" value="Unassembled WGS sequence"/>
</dbReference>
<dbReference type="HOGENOM" id="CLU_1687778_0_0_1"/>
<dbReference type="EMBL" id="KN824362">
    <property type="protein sequence ID" value="KIM22169.1"/>
    <property type="molecule type" value="Genomic_DNA"/>
</dbReference>
<keyword evidence="1" id="KW-1133">Transmembrane helix</keyword>
<gene>
    <name evidence="2" type="ORF">M408DRAFT_293295</name>
</gene>
<organism evidence="2 3">
    <name type="scientific">Serendipita vermifera MAFF 305830</name>
    <dbReference type="NCBI Taxonomy" id="933852"/>
    <lineage>
        <taxon>Eukaryota</taxon>
        <taxon>Fungi</taxon>
        <taxon>Dikarya</taxon>
        <taxon>Basidiomycota</taxon>
        <taxon>Agaricomycotina</taxon>
        <taxon>Agaricomycetes</taxon>
        <taxon>Sebacinales</taxon>
        <taxon>Serendipitaceae</taxon>
        <taxon>Serendipita</taxon>
    </lineage>
</organism>
<evidence type="ECO:0000313" key="2">
    <source>
        <dbReference type="EMBL" id="KIM22169.1"/>
    </source>
</evidence>
<evidence type="ECO:0000313" key="3">
    <source>
        <dbReference type="Proteomes" id="UP000054097"/>
    </source>
</evidence>